<evidence type="ECO:0000259" key="9">
    <source>
        <dbReference type="PROSITE" id="PS50089"/>
    </source>
</evidence>
<dbReference type="Gene3D" id="3.30.40.10">
    <property type="entry name" value="Zinc/RING finger domain, C3HC4 (zinc finger)"/>
    <property type="match status" value="1"/>
</dbReference>
<keyword evidence="5 8" id="KW-0863">Zinc-finger</keyword>
<proteinExistence type="predicted"/>
<comment type="caution">
    <text evidence="11">The sequence shown here is derived from an EMBL/GenBank/DDBJ whole genome shotgun (WGS) entry which is preliminary data.</text>
</comment>
<comment type="pathway">
    <text evidence="1">Protein modification; protein ubiquitination.</text>
</comment>
<protein>
    <submittedName>
        <fullName evidence="11">RanBP-type and C3HC4-type zinc finger-containing 1-like</fullName>
    </submittedName>
</protein>
<keyword evidence="12" id="KW-1185">Reference proteome</keyword>
<dbReference type="GO" id="GO:0043130">
    <property type="term" value="F:ubiquitin binding"/>
    <property type="evidence" value="ECO:0007669"/>
    <property type="project" value="TreeGrafter"/>
</dbReference>
<dbReference type="PROSITE" id="PS51873">
    <property type="entry name" value="TRIAD"/>
    <property type="match status" value="1"/>
</dbReference>
<evidence type="ECO:0000256" key="1">
    <source>
        <dbReference type="ARBA" id="ARBA00004906"/>
    </source>
</evidence>
<dbReference type="GO" id="GO:0008270">
    <property type="term" value="F:zinc ion binding"/>
    <property type="evidence" value="ECO:0007669"/>
    <property type="project" value="UniProtKB-KW"/>
</dbReference>
<evidence type="ECO:0000313" key="12">
    <source>
        <dbReference type="Proteomes" id="UP000276133"/>
    </source>
</evidence>
<evidence type="ECO:0000256" key="8">
    <source>
        <dbReference type="PROSITE-ProRule" id="PRU00175"/>
    </source>
</evidence>
<evidence type="ECO:0000256" key="4">
    <source>
        <dbReference type="ARBA" id="ARBA00022737"/>
    </source>
</evidence>
<keyword evidence="7" id="KW-0862">Zinc</keyword>
<dbReference type="GO" id="GO:0004842">
    <property type="term" value="F:ubiquitin-protein transferase activity"/>
    <property type="evidence" value="ECO:0007669"/>
    <property type="project" value="TreeGrafter"/>
</dbReference>
<dbReference type="GO" id="GO:0097039">
    <property type="term" value="P:protein linear polyubiquitination"/>
    <property type="evidence" value="ECO:0007669"/>
    <property type="project" value="TreeGrafter"/>
</dbReference>
<evidence type="ECO:0000256" key="5">
    <source>
        <dbReference type="ARBA" id="ARBA00022771"/>
    </source>
</evidence>
<dbReference type="SMART" id="SM00184">
    <property type="entry name" value="RING"/>
    <property type="match status" value="1"/>
</dbReference>
<dbReference type="Gene3D" id="1.20.120.1750">
    <property type="match status" value="1"/>
</dbReference>
<dbReference type="InterPro" id="IPR018957">
    <property type="entry name" value="Znf_C3HC4_RING-type"/>
</dbReference>
<keyword evidence="6" id="KW-0833">Ubl conjugation pathway</keyword>
<keyword evidence="2" id="KW-0808">Transferase</keyword>
<dbReference type="InterPro" id="IPR044066">
    <property type="entry name" value="TRIAD_supradom"/>
</dbReference>
<keyword evidence="4" id="KW-0677">Repeat</keyword>
<organism evidence="11 12">
    <name type="scientific">Brachionus plicatilis</name>
    <name type="common">Marine rotifer</name>
    <name type="synonym">Brachionus muelleri</name>
    <dbReference type="NCBI Taxonomy" id="10195"/>
    <lineage>
        <taxon>Eukaryota</taxon>
        <taxon>Metazoa</taxon>
        <taxon>Spiralia</taxon>
        <taxon>Gnathifera</taxon>
        <taxon>Rotifera</taxon>
        <taxon>Eurotatoria</taxon>
        <taxon>Monogononta</taxon>
        <taxon>Pseudotrocha</taxon>
        <taxon>Ploima</taxon>
        <taxon>Brachionidae</taxon>
        <taxon>Brachionus</taxon>
    </lineage>
</organism>
<feature type="domain" description="RING-type" evidence="9">
    <location>
        <begin position="287"/>
        <end position="330"/>
    </location>
</feature>
<dbReference type="CDD" id="cd20358">
    <property type="entry name" value="Rcat_RBR_HOIL1"/>
    <property type="match status" value="1"/>
</dbReference>
<evidence type="ECO:0000256" key="6">
    <source>
        <dbReference type="ARBA" id="ARBA00022786"/>
    </source>
</evidence>
<dbReference type="InterPro" id="IPR017907">
    <property type="entry name" value="Znf_RING_CS"/>
</dbReference>
<dbReference type="Pfam" id="PF00097">
    <property type="entry name" value="zf-C3HC4"/>
    <property type="match status" value="1"/>
</dbReference>
<dbReference type="PANTHER" id="PTHR22770">
    <property type="entry name" value="UBIQUITIN CONJUGATING ENZYME 7 INTERACTING PROTEIN-RELATED"/>
    <property type="match status" value="1"/>
</dbReference>
<dbReference type="Proteomes" id="UP000276133">
    <property type="component" value="Unassembled WGS sequence"/>
</dbReference>
<dbReference type="PROSITE" id="PS00518">
    <property type="entry name" value="ZF_RING_1"/>
    <property type="match status" value="1"/>
</dbReference>
<dbReference type="FunFam" id="3.30.40.10:FF:000137">
    <property type="entry name" value="RanBP-type and C3HC4-type zinc finger-containing protein 1"/>
    <property type="match status" value="1"/>
</dbReference>
<evidence type="ECO:0000256" key="7">
    <source>
        <dbReference type="ARBA" id="ARBA00022833"/>
    </source>
</evidence>
<dbReference type="STRING" id="10195.A0A3M7PQI6"/>
<gene>
    <name evidence="11" type="ORF">BpHYR1_023822</name>
</gene>
<dbReference type="InterPro" id="IPR001841">
    <property type="entry name" value="Znf_RING"/>
</dbReference>
<dbReference type="InterPro" id="IPR013083">
    <property type="entry name" value="Znf_RING/FYVE/PHD"/>
</dbReference>
<evidence type="ECO:0000256" key="2">
    <source>
        <dbReference type="ARBA" id="ARBA00022679"/>
    </source>
</evidence>
<dbReference type="InterPro" id="IPR047558">
    <property type="entry name" value="BRcat_RBR_HOIL1"/>
</dbReference>
<feature type="domain" description="RING-type" evidence="10">
    <location>
        <begin position="283"/>
        <end position="504"/>
    </location>
</feature>
<evidence type="ECO:0000259" key="10">
    <source>
        <dbReference type="PROSITE" id="PS51873"/>
    </source>
</evidence>
<sequence length="532" mass="60590">MSIICFSDLKIFRSNSNDDHIIKSTFISQNGKIEIIENESRIHLKQLESRLRISYWVEFKDDAKCGEFATIIENLNQVFVISSQIEPLGNSSDLVKTEGSQGENLQELCDKLEKSLDEGNIENSIKIVKELAAKKVKVNINLVENKVINERENDVQRLCHVNVNLIRDKNKCNMVLKLQANEFTVLDLKNQISAYYGTNLNDLHVMINDFQTNDSDLLELYRIVRPCTSAKADLSSDFNCVVYLKSLCPDLETFTKLDIETKMEVNYDELAAYYSQDITENFEPFDCQICLEKNVAVSQGIILKDCLHVFCKECLKDYINHSENPLIKCPFSSDYVCDSVMQEREIRALISKDDFAKYELKSLRISEASMVNTVHCKTPDCIGFCVSEDNLNFFDCPVCEKVNCLRCNAIHMGKTCQEYQDDLKLNAVNDLNVKKDKEALEKLVKSGKAMYCPGCQIIVCKQEGCDWLQCAMCRTEICWVTRGPRWGPKGHGDTSGGCKCNFAAGIPCHPKLMKLIWSRLVFKSQVLSQVNQ</sequence>
<dbReference type="AlphaFoldDB" id="A0A3M7PQI6"/>
<accession>A0A3M7PQI6</accession>
<dbReference type="SUPFAM" id="SSF57850">
    <property type="entry name" value="RING/U-box"/>
    <property type="match status" value="3"/>
</dbReference>
<dbReference type="GO" id="GO:0071797">
    <property type="term" value="C:LUBAC complex"/>
    <property type="evidence" value="ECO:0007669"/>
    <property type="project" value="TreeGrafter"/>
</dbReference>
<evidence type="ECO:0000256" key="3">
    <source>
        <dbReference type="ARBA" id="ARBA00022723"/>
    </source>
</evidence>
<dbReference type="PANTHER" id="PTHR22770:SF13">
    <property type="entry name" value="RING-TYPE DOMAIN-CONTAINING PROTEIN"/>
    <property type="match status" value="1"/>
</dbReference>
<dbReference type="InterPro" id="IPR047557">
    <property type="entry name" value="Rcat_RBR_HOIL1"/>
</dbReference>
<dbReference type="PROSITE" id="PS50089">
    <property type="entry name" value="ZF_RING_2"/>
    <property type="match status" value="1"/>
</dbReference>
<name>A0A3M7PQI6_BRAPC</name>
<dbReference type="GO" id="GO:0043161">
    <property type="term" value="P:proteasome-mediated ubiquitin-dependent protein catabolic process"/>
    <property type="evidence" value="ECO:0007669"/>
    <property type="project" value="TreeGrafter"/>
</dbReference>
<dbReference type="EMBL" id="REGN01009388">
    <property type="protein sequence ID" value="RNA01274.1"/>
    <property type="molecule type" value="Genomic_DNA"/>
</dbReference>
<keyword evidence="3" id="KW-0479">Metal-binding</keyword>
<evidence type="ECO:0000313" key="11">
    <source>
        <dbReference type="EMBL" id="RNA01274.1"/>
    </source>
</evidence>
<reference evidence="11 12" key="1">
    <citation type="journal article" date="2018" name="Sci. Rep.">
        <title>Genomic signatures of local adaptation to the degree of environmental predictability in rotifers.</title>
        <authorList>
            <person name="Franch-Gras L."/>
            <person name="Hahn C."/>
            <person name="Garcia-Roger E.M."/>
            <person name="Carmona M.J."/>
            <person name="Serra M."/>
            <person name="Gomez A."/>
        </authorList>
    </citation>
    <scope>NUCLEOTIDE SEQUENCE [LARGE SCALE GENOMIC DNA]</scope>
    <source>
        <strain evidence="11">HYR1</strain>
    </source>
</reference>
<dbReference type="CDD" id="cd20345">
    <property type="entry name" value="BRcat_RBR_HOIL1"/>
    <property type="match status" value="1"/>
</dbReference>
<dbReference type="InterPro" id="IPR051628">
    <property type="entry name" value="LUBAC_E3_Ligases"/>
</dbReference>
<dbReference type="OrthoDB" id="261960at2759"/>